<evidence type="ECO:0000313" key="1">
    <source>
        <dbReference type="EMBL" id="MYM70390.1"/>
    </source>
</evidence>
<reference evidence="1 2" key="1">
    <citation type="submission" date="2019-12" db="EMBL/GenBank/DDBJ databases">
        <title>Novel species isolated from a subtropical stream in China.</title>
        <authorList>
            <person name="Lu H."/>
        </authorList>
    </citation>
    <scope>NUCLEOTIDE SEQUENCE [LARGE SCALE GENOMIC DNA]</scope>
    <source>
        <strain evidence="1 2">FT55W</strain>
    </source>
</reference>
<dbReference type="RefSeq" id="WP_161016887.1">
    <property type="nucleotide sequence ID" value="NZ_WWCK01000009.1"/>
</dbReference>
<dbReference type="Gene3D" id="3.60.15.10">
    <property type="entry name" value="Ribonuclease Z/Hydroxyacylglutathione hydrolase-like"/>
    <property type="match status" value="1"/>
</dbReference>
<dbReference type="AlphaFoldDB" id="A0A7X4KEL1"/>
<protein>
    <recommendedName>
        <fullName evidence="3">MBL fold metallo-hydrolase</fullName>
    </recommendedName>
</protein>
<proteinExistence type="predicted"/>
<dbReference type="Proteomes" id="UP000450012">
    <property type="component" value="Unassembled WGS sequence"/>
</dbReference>
<name>A0A7X4KEL1_9BURK</name>
<comment type="caution">
    <text evidence="1">The sequence shown here is derived from an EMBL/GenBank/DDBJ whole genome shotgun (WGS) entry which is preliminary data.</text>
</comment>
<dbReference type="Pfam" id="PF13483">
    <property type="entry name" value="Lactamase_B_3"/>
    <property type="match status" value="1"/>
</dbReference>
<dbReference type="PANTHER" id="PTHR43546:SF3">
    <property type="entry name" value="UPF0173 METAL-DEPENDENT HYDROLASE MJ1163"/>
    <property type="match status" value="1"/>
</dbReference>
<dbReference type="InterPro" id="IPR036866">
    <property type="entry name" value="RibonucZ/Hydroxyglut_hydro"/>
</dbReference>
<dbReference type="PANTHER" id="PTHR43546">
    <property type="entry name" value="UPF0173 METAL-DEPENDENT HYDROLASE MJ1163-RELATED"/>
    <property type="match status" value="1"/>
</dbReference>
<keyword evidence="2" id="KW-1185">Reference proteome</keyword>
<gene>
    <name evidence="1" type="ORF">GTP45_26810</name>
</gene>
<sequence length="430" mass="48794">MIPSLSNFYDRYTNGMYYLGHASALAVLDGKKILFDPIVLSQPYADAWVFYPPQIVDPRWYEVDAVVVSHIHQDHYDLPFLRALPPHVKVIISGNRPSFEEDIQRAGREITVLEPEKVHEILPGVKFYAVNHETNGIDSSAIVFNDKFCLYHGNDNYLQPASMRKFREINPKIDVACIPYAYIHWYPFLMEYEPHELDAKAAESARLVNVYLDDCLNSTEILQPKITVPFGANLLIDDGNMRSEINLAVRTPVEFADYARRTRPDLGNVVQPMLAGDYVGVGANGELEMTQAANYEIEEYRDVAQAFLAARPQKAPPADGAPADLGRFIADLNDRIAGCNAPIDNMLRMELSYRGDKILVEIDLMTYRAQLVTEFTPGRPYHHFKVDPVASAEWLSGKRFEEVIGSRRFTLKRVPNLYLPDLLRLLSTVI</sequence>
<organism evidence="1 2">
    <name type="scientific">Duganella rivi</name>
    <dbReference type="NCBI Taxonomy" id="2666083"/>
    <lineage>
        <taxon>Bacteria</taxon>
        <taxon>Pseudomonadati</taxon>
        <taxon>Pseudomonadota</taxon>
        <taxon>Betaproteobacteria</taxon>
        <taxon>Burkholderiales</taxon>
        <taxon>Oxalobacteraceae</taxon>
        <taxon>Telluria group</taxon>
        <taxon>Duganella</taxon>
    </lineage>
</organism>
<dbReference type="SUPFAM" id="SSF56281">
    <property type="entry name" value="Metallo-hydrolase/oxidoreductase"/>
    <property type="match status" value="1"/>
</dbReference>
<evidence type="ECO:0000313" key="2">
    <source>
        <dbReference type="Proteomes" id="UP000450012"/>
    </source>
</evidence>
<dbReference type="EMBL" id="WWCK01000009">
    <property type="protein sequence ID" value="MYM70390.1"/>
    <property type="molecule type" value="Genomic_DNA"/>
</dbReference>
<accession>A0A7X4KEL1</accession>
<dbReference type="InterPro" id="IPR050114">
    <property type="entry name" value="UPF0173_UPF0282_UlaG_hydrolase"/>
</dbReference>
<evidence type="ECO:0008006" key="3">
    <source>
        <dbReference type="Google" id="ProtNLM"/>
    </source>
</evidence>